<dbReference type="RefSeq" id="WP_043528903.1">
    <property type="nucleotide sequence ID" value="NZ_BAABKU010000011.1"/>
</dbReference>
<name>A0A0A6UDA4_ACTUT</name>
<accession>A0A0A6UDA4</accession>
<feature type="transmembrane region" description="Helical" evidence="1">
    <location>
        <begin position="63"/>
        <end position="83"/>
    </location>
</feature>
<keyword evidence="1" id="KW-1133">Transmembrane helix</keyword>
<dbReference type="EMBL" id="JRTT01000037">
    <property type="protein sequence ID" value="KHD74753.1"/>
    <property type="molecule type" value="Genomic_DNA"/>
</dbReference>
<sequence length="165" mass="18678">MTTTLMDRFVRWNLDFDGDLYGRDERERFRWYEGSTTMAQVQMITVPWVAAALVWAVGAPVAWSLLVLLAVFLVPVTLCSVYVEAKRVDTMPRVWSRKRLIVSALMGLPYLVFGVGFLYRVYPESNAWRSALIGALIGLAVGAVVQAVHTRRLRRRDAVLVGDED</sequence>
<evidence type="ECO:0008006" key="5">
    <source>
        <dbReference type="Google" id="ProtNLM"/>
    </source>
</evidence>
<feature type="transmembrane region" description="Helical" evidence="1">
    <location>
        <begin position="128"/>
        <end position="148"/>
    </location>
</feature>
<dbReference type="Proteomes" id="UP000054537">
    <property type="component" value="Unassembled WGS sequence"/>
</dbReference>
<keyword evidence="1" id="KW-0472">Membrane</keyword>
<evidence type="ECO:0000313" key="4">
    <source>
        <dbReference type="Proteomes" id="UP000054537"/>
    </source>
</evidence>
<keyword evidence="1" id="KW-0812">Transmembrane</keyword>
<keyword evidence="4" id="KW-1185">Reference proteome</keyword>
<organism evidence="2 4">
    <name type="scientific">Actinoplanes utahensis</name>
    <dbReference type="NCBI Taxonomy" id="1869"/>
    <lineage>
        <taxon>Bacteria</taxon>
        <taxon>Bacillati</taxon>
        <taxon>Actinomycetota</taxon>
        <taxon>Actinomycetes</taxon>
        <taxon>Micromonosporales</taxon>
        <taxon>Micromonosporaceae</taxon>
        <taxon>Actinoplanes</taxon>
    </lineage>
</organism>
<dbReference type="EMBL" id="JRTT01000133">
    <property type="protein sequence ID" value="KHD73058.1"/>
    <property type="molecule type" value="Genomic_DNA"/>
</dbReference>
<dbReference type="AlphaFoldDB" id="A0A0A6UDA4"/>
<feature type="transmembrane region" description="Helical" evidence="1">
    <location>
        <begin position="38"/>
        <end position="57"/>
    </location>
</feature>
<gene>
    <name evidence="3" type="ORF">MB27_26955</name>
    <name evidence="2" type="ORF">MB27_36045</name>
</gene>
<protein>
    <recommendedName>
        <fullName evidence="5">DUF2029 domain-containing protein</fullName>
    </recommendedName>
</protein>
<evidence type="ECO:0000313" key="2">
    <source>
        <dbReference type="EMBL" id="KHD73058.1"/>
    </source>
</evidence>
<reference evidence="2 4" key="1">
    <citation type="submission" date="2014-10" db="EMBL/GenBank/DDBJ databases">
        <title>Draft genome sequence of Actinoplanes utahensis NRRL 12052.</title>
        <authorList>
            <person name="Velasco-Bucheli B."/>
            <person name="del Cerro C."/>
            <person name="Hormigo D."/>
            <person name="Garcia J.L."/>
            <person name="Acebal C."/>
            <person name="Arroyo M."/>
            <person name="de la Mata I."/>
        </authorList>
    </citation>
    <scope>NUCLEOTIDE SEQUENCE [LARGE SCALE GENOMIC DNA]</scope>
    <source>
        <strain evidence="2 4">NRRL 12052</strain>
    </source>
</reference>
<evidence type="ECO:0000313" key="3">
    <source>
        <dbReference type="EMBL" id="KHD74753.1"/>
    </source>
</evidence>
<feature type="transmembrane region" description="Helical" evidence="1">
    <location>
        <begin position="104"/>
        <end position="122"/>
    </location>
</feature>
<dbReference type="STRING" id="1869.MB27_26955"/>
<proteinExistence type="predicted"/>
<comment type="caution">
    <text evidence="2">The sequence shown here is derived from an EMBL/GenBank/DDBJ whole genome shotgun (WGS) entry which is preliminary data.</text>
</comment>
<evidence type="ECO:0000256" key="1">
    <source>
        <dbReference type="SAM" id="Phobius"/>
    </source>
</evidence>